<keyword evidence="5 6" id="KW-0472">Membrane</keyword>
<feature type="transmembrane region" description="Helical" evidence="6">
    <location>
        <begin position="161"/>
        <end position="181"/>
    </location>
</feature>
<dbReference type="InterPro" id="IPR001123">
    <property type="entry name" value="LeuE-type"/>
</dbReference>
<accession>A0AAU8K456</accession>
<feature type="transmembrane region" description="Helical" evidence="6">
    <location>
        <begin position="6"/>
        <end position="28"/>
    </location>
</feature>
<organism evidence="7">
    <name type="scientific">Kitasatospora camelliae</name>
    <dbReference type="NCBI Taxonomy" id="3156397"/>
    <lineage>
        <taxon>Bacteria</taxon>
        <taxon>Bacillati</taxon>
        <taxon>Actinomycetota</taxon>
        <taxon>Actinomycetes</taxon>
        <taxon>Kitasatosporales</taxon>
        <taxon>Streptomycetaceae</taxon>
        <taxon>Kitasatospora</taxon>
    </lineage>
</organism>
<name>A0AAU8K456_9ACTN</name>
<evidence type="ECO:0000256" key="2">
    <source>
        <dbReference type="ARBA" id="ARBA00022475"/>
    </source>
</evidence>
<dbReference type="GO" id="GO:0005886">
    <property type="term" value="C:plasma membrane"/>
    <property type="evidence" value="ECO:0007669"/>
    <property type="project" value="UniProtKB-SubCell"/>
</dbReference>
<keyword evidence="4 6" id="KW-1133">Transmembrane helix</keyword>
<comment type="subcellular location">
    <subcellularLocation>
        <location evidence="1">Cell membrane</location>
        <topology evidence="1">Multi-pass membrane protein</topology>
    </subcellularLocation>
</comment>
<feature type="transmembrane region" description="Helical" evidence="6">
    <location>
        <begin position="128"/>
        <end position="149"/>
    </location>
</feature>
<keyword evidence="2" id="KW-1003">Cell membrane</keyword>
<reference evidence="7" key="1">
    <citation type="submission" date="2024-06" db="EMBL/GenBank/DDBJ databases">
        <title>The genome sequences of Kitasatospora sp. strain HUAS MG31.</title>
        <authorList>
            <person name="Mo P."/>
        </authorList>
    </citation>
    <scope>NUCLEOTIDE SEQUENCE</scope>
    <source>
        <strain evidence="7">HUAS MG31</strain>
    </source>
</reference>
<dbReference type="Pfam" id="PF01810">
    <property type="entry name" value="LysE"/>
    <property type="match status" value="1"/>
</dbReference>
<evidence type="ECO:0000313" key="7">
    <source>
        <dbReference type="EMBL" id="XCM82044.1"/>
    </source>
</evidence>
<evidence type="ECO:0000256" key="4">
    <source>
        <dbReference type="ARBA" id="ARBA00022989"/>
    </source>
</evidence>
<dbReference type="KEGG" id="kcm:ABWK59_25660"/>
<evidence type="ECO:0000256" key="6">
    <source>
        <dbReference type="SAM" id="Phobius"/>
    </source>
</evidence>
<evidence type="ECO:0000256" key="5">
    <source>
        <dbReference type="ARBA" id="ARBA00023136"/>
    </source>
</evidence>
<dbReference type="PANTHER" id="PTHR30086">
    <property type="entry name" value="ARGININE EXPORTER PROTEIN ARGO"/>
    <property type="match status" value="1"/>
</dbReference>
<feature type="transmembrane region" description="Helical" evidence="6">
    <location>
        <begin position="40"/>
        <end position="65"/>
    </location>
</feature>
<dbReference type="PIRSF" id="PIRSF006324">
    <property type="entry name" value="LeuE"/>
    <property type="match status" value="1"/>
</dbReference>
<feature type="transmembrane region" description="Helical" evidence="6">
    <location>
        <begin position="201"/>
        <end position="219"/>
    </location>
</feature>
<dbReference type="RefSeq" id="WP_354642970.1">
    <property type="nucleotide sequence ID" value="NZ_CP159872.1"/>
</dbReference>
<evidence type="ECO:0000256" key="1">
    <source>
        <dbReference type="ARBA" id="ARBA00004651"/>
    </source>
</evidence>
<protein>
    <submittedName>
        <fullName evidence="7">LysE family translocator</fullName>
    </submittedName>
</protein>
<keyword evidence="3 6" id="KW-0812">Transmembrane</keyword>
<dbReference type="GO" id="GO:0015171">
    <property type="term" value="F:amino acid transmembrane transporter activity"/>
    <property type="evidence" value="ECO:0007669"/>
    <property type="project" value="TreeGrafter"/>
</dbReference>
<dbReference type="EMBL" id="CP159872">
    <property type="protein sequence ID" value="XCM82044.1"/>
    <property type="molecule type" value="Genomic_DNA"/>
</dbReference>
<dbReference type="AlphaFoldDB" id="A0AAU8K456"/>
<proteinExistence type="predicted"/>
<gene>
    <name evidence="7" type="ORF">ABWK59_25660</name>
</gene>
<sequence length="222" mass="23290">MPDLSSLWWFFTASLVLLLIPGPSVLYVTGRTLDQGRRAGLLSTLGLACGDLVQVVAAVVGLSALVASSETAFSVVKYAGAAYLAWLGVKRLRAPDPVPAEDVPATPDATAPHAAAPARTPRLFSDGLVVNALNPKSTLFFLAFLPAFIDSGRGAVWSQTLVFGLVFVVVGMATNAGWALLSSLLRTRARQSRGFLRAERYVLAGVFFLLAAATLATGLTGD</sequence>
<evidence type="ECO:0000256" key="3">
    <source>
        <dbReference type="ARBA" id="ARBA00022692"/>
    </source>
</evidence>
<dbReference type="PANTHER" id="PTHR30086:SF20">
    <property type="entry name" value="ARGININE EXPORTER PROTEIN ARGO-RELATED"/>
    <property type="match status" value="1"/>
</dbReference>